<dbReference type="GO" id="GO:0008677">
    <property type="term" value="F:2-dehydropantoate 2-reductase activity"/>
    <property type="evidence" value="ECO:0007669"/>
    <property type="project" value="UniProtKB-EC"/>
</dbReference>
<evidence type="ECO:0000256" key="9">
    <source>
        <dbReference type="ARBA" id="ARBA00048793"/>
    </source>
</evidence>
<comment type="function">
    <text evidence="10">Catalyzes the NADPH-dependent reduction of ketopantoate into pantoic acid.</text>
</comment>
<protein>
    <recommendedName>
        <fullName evidence="4 10">2-dehydropantoate 2-reductase</fullName>
        <ecNumber evidence="3 10">1.1.1.169</ecNumber>
    </recommendedName>
    <alternativeName>
        <fullName evidence="8 10">Ketopantoate reductase</fullName>
    </alternativeName>
</protein>
<dbReference type="EC" id="1.1.1.169" evidence="3 10"/>
<evidence type="ECO:0000256" key="5">
    <source>
        <dbReference type="ARBA" id="ARBA00022655"/>
    </source>
</evidence>
<evidence type="ECO:0000313" key="13">
    <source>
        <dbReference type="EMBL" id="NIK90049.1"/>
    </source>
</evidence>
<comment type="catalytic activity">
    <reaction evidence="9 10">
        <text>(R)-pantoate + NADP(+) = 2-dehydropantoate + NADPH + H(+)</text>
        <dbReference type="Rhea" id="RHEA:16233"/>
        <dbReference type="ChEBI" id="CHEBI:11561"/>
        <dbReference type="ChEBI" id="CHEBI:15378"/>
        <dbReference type="ChEBI" id="CHEBI:15980"/>
        <dbReference type="ChEBI" id="CHEBI:57783"/>
        <dbReference type="ChEBI" id="CHEBI:58349"/>
        <dbReference type="EC" id="1.1.1.169"/>
    </reaction>
</comment>
<accession>A0A846N3G1</accession>
<dbReference type="InterPro" id="IPR051402">
    <property type="entry name" value="KPR-Related"/>
</dbReference>
<comment type="pathway">
    <text evidence="1 10">Cofactor biosynthesis; (R)-pantothenate biosynthesis; (R)-pantoate from 3-methyl-2-oxobutanoate: step 2/2.</text>
</comment>
<keyword evidence="5 10" id="KW-0566">Pantothenate biosynthesis</keyword>
<organism evidence="13 14">
    <name type="scientific">Rhizomicrobium palustre</name>
    <dbReference type="NCBI Taxonomy" id="189966"/>
    <lineage>
        <taxon>Bacteria</taxon>
        <taxon>Pseudomonadati</taxon>
        <taxon>Pseudomonadota</taxon>
        <taxon>Alphaproteobacteria</taxon>
        <taxon>Micropepsales</taxon>
        <taxon>Micropepsaceae</taxon>
        <taxon>Rhizomicrobium</taxon>
    </lineage>
</organism>
<feature type="domain" description="Ketopantoate reductase N-terminal" evidence="11">
    <location>
        <begin position="4"/>
        <end position="140"/>
    </location>
</feature>
<dbReference type="RefSeq" id="WP_167084265.1">
    <property type="nucleotide sequence ID" value="NZ_BAAADC010000001.1"/>
</dbReference>
<evidence type="ECO:0000259" key="11">
    <source>
        <dbReference type="Pfam" id="PF02558"/>
    </source>
</evidence>
<dbReference type="GO" id="GO:0015940">
    <property type="term" value="P:pantothenate biosynthetic process"/>
    <property type="evidence" value="ECO:0007669"/>
    <property type="project" value="UniProtKB-UniPathway"/>
</dbReference>
<evidence type="ECO:0000259" key="12">
    <source>
        <dbReference type="Pfam" id="PF08546"/>
    </source>
</evidence>
<evidence type="ECO:0000313" key="14">
    <source>
        <dbReference type="Proteomes" id="UP000570514"/>
    </source>
</evidence>
<evidence type="ECO:0000256" key="4">
    <source>
        <dbReference type="ARBA" id="ARBA00019465"/>
    </source>
</evidence>
<dbReference type="Proteomes" id="UP000570514">
    <property type="component" value="Unassembled WGS sequence"/>
</dbReference>
<dbReference type="AlphaFoldDB" id="A0A846N3G1"/>
<dbReference type="Pfam" id="PF02558">
    <property type="entry name" value="ApbA"/>
    <property type="match status" value="1"/>
</dbReference>
<proteinExistence type="inferred from homology"/>
<keyword evidence="7 10" id="KW-0560">Oxidoreductase</keyword>
<evidence type="ECO:0000256" key="2">
    <source>
        <dbReference type="ARBA" id="ARBA00007870"/>
    </source>
</evidence>
<feature type="domain" description="Ketopantoate reductase C-terminal" evidence="12">
    <location>
        <begin position="170"/>
        <end position="290"/>
    </location>
</feature>
<dbReference type="Gene3D" id="1.10.1040.10">
    <property type="entry name" value="N-(1-d-carboxylethyl)-l-norvaline Dehydrogenase, domain 2"/>
    <property type="match status" value="1"/>
</dbReference>
<keyword evidence="6 10" id="KW-0521">NADP</keyword>
<dbReference type="SUPFAM" id="SSF48179">
    <property type="entry name" value="6-phosphogluconate dehydrogenase C-terminal domain-like"/>
    <property type="match status" value="1"/>
</dbReference>
<dbReference type="InterPro" id="IPR013752">
    <property type="entry name" value="KPA_reductase"/>
</dbReference>
<dbReference type="GO" id="GO:0005737">
    <property type="term" value="C:cytoplasm"/>
    <property type="evidence" value="ECO:0007669"/>
    <property type="project" value="TreeGrafter"/>
</dbReference>
<dbReference type="UniPathway" id="UPA00028">
    <property type="reaction ID" value="UER00004"/>
</dbReference>
<name>A0A846N3G1_9PROT</name>
<dbReference type="PANTHER" id="PTHR21708">
    <property type="entry name" value="PROBABLE 2-DEHYDROPANTOATE 2-REDUCTASE"/>
    <property type="match status" value="1"/>
</dbReference>
<comment type="similarity">
    <text evidence="2 10">Belongs to the ketopantoate reductase family.</text>
</comment>
<dbReference type="NCBIfam" id="NF005091">
    <property type="entry name" value="PRK06522.2-2"/>
    <property type="match status" value="1"/>
</dbReference>
<evidence type="ECO:0000256" key="10">
    <source>
        <dbReference type="RuleBase" id="RU362068"/>
    </source>
</evidence>
<dbReference type="NCBIfam" id="TIGR00745">
    <property type="entry name" value="apbA_panE"/>
    <property type="match status" value="1"/>
</dbReference>
<dbReference type="InterPro" id="IPR013328">
    <property type="entry name" value="6PGD_dom2"/>
</dbReference>
<dbReference type="InterPro" id="IPR013332">
    <property type="entry name" value="KPR_N"/>
</dbReference>
<dbReference type="InterPro" id="IPR003710">
    <property type="entry name" value="ApbA"/>
</dbReference>
<evidence type="ECO:0000256" key="1">
    <source>
        <dbReference type="ARBA" id="ARBA00004994"/>
    </source>
</evidence>
<dbReference type="InterPro" id="IPR008927">
    <property type="entry name" value="6-PGluconate_DH-like_C_sf"/>
</dbReference>
<keyword evidence="14" id="KW-1185">Reference proteome</keyword>
<dbReference type="Pfam" id="PF08546">
    <property type="entry name" value="ApbA_C"/>
    <property type="match status" value="1"/>
</dbReference>
<evidence type="ECO:0000256" key="6">
    <source>
        <dbReference type="ARBA" id="ARBA00022857"/>
    </source>
</evidence>
<evidence type="ECO:0000256" key="7">
    <source>
        <dbReference type="ARBA" id="ARBA00023002"/>
    </source>
</evidence>
<dbReference type="InterPro" id="IPR036291">
    <property type="entry name" value="NAD(P)-bd_dom_sf"/>
</dbReference>
<gene>
    <name evidence="13" type="ORF">FHS83_003367</name>
</gene>
<dbReference type="EMBL" id="JAASRM010000001">
    <property type="protein sequence ID" value="NIK90049.1"/>
    <property type="molecule type" value="Genomic_DNA"/>
</dbReference>
<evidence type="ECO:0000256" key="3">
    <source>
        <dbReference type="ARBA" id="ARBA00013014"/>
    </source>
</evidence>
<evidence type="ECO:0000256" key="8">
    <source>
        <dbReference type="ARBA" id="ARBA00032024"/>
    </source>
</evidence>
<sequence length="295" mass="31381">MARISLIGPGAIGSAVGGALLDAGHEVTFCARKAFTRLSVRKEDERPKMHLVNVVTAPEDLSEADWVLVCVKTYQVPGVADWLKAAVTPGAKVAVLQNGIEQRENVEPFVPEGTEIVPVIIDLPASRKAPGEVVWKRIAQAFVPEGEAGKAFVALFEGSFLTAETTEDFVTRGWLKLCNNAPSGAVLALTGLPLGVMHSPGVAEVARAILTECIAVGRADGAKLDDELIERQMQAFLSAPAQEGNSMYEDRMAGRPMEWSARNAVILRKGEKHGIATPVSAVVVPLLQAISEAKA</sequence>
<dbReference type="PANTHER" id="PTHR21708:SF26">
    <property type="entry name" value="2-DEHYDROPANTOATE 2-REDUCTASE"/>
    <property type="match status" value="1"/>
</dbReference>
<comment type="caution">
    <text evidence="13">The sequence shown here is derived from an EMBL/GenBank/DDBJ whole genome shotgun (WGS) entry which is preliminary data.</text>
</comment>
<reference evidence="13 14" key="1">
    <citation type="submission" date="2020-03" db="EMBL/GenBank/DDBJ databases">
        <title>Genomic Encyclopedia of Type Strains, Phase IV (KMG-IV): sequencing the most valuable type-strain genomes for metagenomic binning, comparative biology and taxonomic classification.</title>
        <authorList>
            <person name="Goeker M."/>
        </authorList>
    </citation>
    <scope>NUCLEOTIDE SEQUENCE [LARGE SCALE GENOMIC DNA]</scope>
    <source>
        <strain evidence="13 14">DSM 19867</strain>
    </source>
</reference>
<dbReference type="Gene3D" id="3.40.50.720">
    <property type="entry name" value="NAD(P)-binding Rossmann-like Domain"/>
    <property type="match status" value="1"/>
</dbReference>
<dbReference type="SUPFAM" id="SSF51735">
    <property type="entry name" value="NAD(P)-binding Rossmann-fold domains"/>
    <property type="match status" value="1"/>
</dbReference>